<dbReference type="Pfam" id="PF04928">
    <property type="entry name" value="PAP_central"/>
    <property type="match status" value="1"/>
</dbReference>
<proteinExistence type="inferred from homology"/>
<feature type="compositionally biased region" description="Low complexity" evidence="14">
    <location>
        <begin position="515"/>
        <end position="528"/>
    </location>
</feature>
<dbReference type="InterPro" id="IPR011068">
    <property type="entry name" value="NuclTrfase_I-like_C"/>
</dbReference>
<dbReference type="GO" id="GO:0006397">
    <property type="term" value="P:mRNA processing"/>
    <property type="evidence" value="ECO:0007669"/>
    <property type="project" value="UniProtKB-KW"/>
</dbReference>
<dbReference type="GO" id="GO:0003723">
    <property type="term" value="F:RNA binding"/>
    <property type="evidence" value="ECO:0007669"/>
    <property type="project" value="UniProtKB-UniRule"/>
</dbReference>
<dbReference type="GO" id="GO:0031123">
    <property type="term" value="P:RNA 3'-end processing"/>
    <property type="evidence" value="ECO:0007669"/>
    <property type="project" value="InterPro"/>
</dbReference>
<evidence type="ECO:0000256" key="7">
    <source>
        <dbReference type="ARBA" id="ARBA00022741"/>
    </source>
</evidence>
<comment type="caution">
    <text evidence="18">The sequence shown here is derived from an EMBL/GenBank/DDBJ whole genome shotgun (WGS) entry which is preliminary data.</text>
</comment>
<feature type="domain" description="Poly(A) polymerase RNA-binding" evidence="15">
    <location>
        <begin position="357"/>
        <end position="415"/>
    </location>
</feature>
<keyword evidence="4 11" id="KW-0507">mRNA processing</keyword>
<feature type="binding site" evidence="12">
    <location>
        <position position="225"/>
    </location>
    <ligand>
        <name>ATP</name>
        <dbReference type="ChEBI" id="CHEBI:30616"/>
    </ligand>
</feature>
<dbReference type="Gene3D" id="3.30.460.10">
    <property type="entry name" value="Beta Polymerase, domain 2"/>
    <property type="match status" value="1"/>
</dbReference>
<dbReference type="Gene3D" id="1.10.1410.10">
    <property type="match status" value="1"/>
</dbReference>
<dbReference type="AlphaFoldDB" id="A0A3L6FXY4"/>
<feature type="binding site" evidence="13">
    <location>
        <position position="100"/>
    </location>
    <ligand>
        <name>Mg(2+)</name>
        <dbReference type="ChEBI" id="CHEBI:18420"/>
        <label>1</label>
        <note>catalytic</note>
    </ligand>
</feature>
<feature type="binding site" evidence="12">
    <location>
        <begin position="234"/>
        <end position="235"/>
    </location>
    <ligand>
        <name>ATP</name>
        <dbReference type="ChEBI" id="CHEBI:30616"/>
    </ligand>
</feature>
<dbReference type="Pfam" id="PF20750">
    <property type="entry name" value="PAP_NTPase"/>
    <property type="match status" value="1"/>
</dbReference>
<dbReference type="FunFam" id="1.10.1410.10:FF:000001">
    <property type="entry name" value="Putative poly(A) polymerase gamma"/>
    <property type="match status" value="1"/>
</dbReference>
<evidence type="ECO:0000313" key="18">
    <source>
        <dbReference type="EMBL" id="PWZ39341.1"/>
    </source>
</evidence>
<comment type="function">
    <text evidence="11">Polymerase that creates the 3'-poly(A) tail of mRNA's.</text>
</comment>
<protein>
    <recommendedName>
        <fullName evidence="11">Poly(A) polymerase</fullName>
        <ecNumber evidence="11">2.7.7.19</ecNumber>
    </recommendedName>
</protein>
<gene>
    <name evidence="18" type="primary">PAPS4_2</name>
    <name evidence="18" type="ORF">Zm00014a_016070</name>
</gene>
<dbReference type="Proteomes" id="UP000251960">
    <property type="component" value="Chromosome 2"/>
</dbReference>
<dbReference type="SUPFAM" id="SSF81301">
    <property type="entry name" value="Nucleotidyltransferase"/>
    <property type="match status" value="1"/>
</dbReference>
<dbReference type="GO" id="GO:0046872">
    <property type="term" value="F:metal ion binding"/>
    <property type="evidence" value="ECO:0007669"/>
    <property type="project" value="UniProtKB-KW"/>
</dbReference>
<feature type="domain" description="Poly(A) polymerase central" evidence="16">
    <location>
        <begin position="208"/>
        <end position="353"/>
    </location>
</feature>
<evidence type="ECO:0000256" key="2">
    <source>
        <dbReference type="ARBA" id="ARBA00004123"/>
    </source>
</evidence>
<dbReference type="FunFam" id="3.30.460.10:FF:000002">
    <property type="entry name" value="Poly(A) polymerase alpha, putative"/>
    <property type="match status" value="1"/>
</dbReference>
<feature type="binding site" evidence="12">
    <location>
        <position position="155"/>
    </location>
    <ligand>
        <name>ATP</name>
        <dbReference type="ChEBI" id="CHEBI:30616"/>
    </ligand>
</feature>
<dbReference type="Gene3D" id="3.30.70.590">
    <property type="entry name" value="Poly(A) polymerase predicted RNA binding domain"/>
    <property type="match status" value="1"/>
</dbReference>
<feature type="binding site" evidence="12">
    <location>
        <position position="216"/>
    </location>
    <ligand>
        <name>ATP</name>
        <dbReference type="ChEBI" id="CHEBI:30616"/>
    </ligand>
</feature>
<comment type="cofactor">
    <cofactor evidence="1">
        <name>Mn(2+)</name>
        <dbReference type="ChEBI" id="CHEBI:29035"/>
    </cofactor>
</comment>
<feature type="binding site" evidence="13">
    <location>
        <position position="100"/>
    </location>
    <ligand>
        <name>Mg(2+)</name>
        <dbReference type="ChEBI" id="CHEBI:18420"/>
        <label>2</label>
        <note>catalytic</note>
    </ligand>
</feature>
<reference evidence="18 19" key="1">
    <citation type="journal article" date="2018" name="Nat. Genet.">
        <title>Extensive intraspecific gene order and gene structural variations between Mo17 and other maize genomes.</title>
        <authorList>
            <person name="Sun S."/>
            <person name="Zhou Y."/>
            <person name="Chen J."/>
            <person name="Shi J."/>
            <person name="Zhao H."/>
            <person name="Zhao H."/>
            <person name="Song W."/>
            <person name="Zhang M."/>
            <person name="Cui Y."/>
            <person name="Dong X."/>
            <person name="Liu H."/>
            <person name="Ma X."/>
            <person name="Jiao Y."/>
            <person name="Wang B."/>
            <person name="Wei X."/>
            <person name="Stein J.C."/>
            <person name="Glaubitz J.C."/>
            <person name="Lu F."/>
            <person name="Yu G."/>
            <person name="Liang C."/>
            <person name="Fengler K."/>
            <person name="Li B."/>
            <person name="Rafalski A."/>
            <person name="Schnable P.S."/>
            <person name="Ware D.H."/>
            <person name="Buckler E.S."/>
            <person name="Lai J."/>
        </authorList>
    </citation>
    <scope>NUCLEOTIDE SEQUENCE [LARGE SCALE GENOMIC DNA]</scope>
    <source>
        <strain evidence="19">cv. Missouri 17</strain>
        <tissue evidence="18">Seedling</tissue>
    </source>
</reference>
<evidence type="ECO:0000256" key="12">
    <source>
        <dbReference type="PIRSR" id="PIRSR018425-1"/>
    </source>
</evidence>
<feature type="binding site" evidence="12">
    <location>
        <begin position="100"/>
        <end position="102"/>
    </location>
    <ligand>
        <name>ATP</name>
        <dbReference type="ChEBI" id="CHEBI:30616"/>
    </ligand>
</feature>
<evidence type="ECO:0000256" key="11">
    <source>
        <dbReference type="PIRNR" id="PIRNR018425"/>
    </source>
</evidence>
<dbReference type="InterPro" id="IPR007010">
    <property type="entry name" value="PolA_pol_RNA-bd_dom"/>
</dbReference>
<dbReference type="SUPFAM" id="SSF81631">
    <property type="entry name" value="PAP/OAS1 substrate-binding domain"/>
    <property type="match status" value="1"/>
</dbReference>
<evidence type="ECO:0000256" key="8">
    <source>
        <dbReference type="ARBA" id="ARBA00022840"/>
    </source>
</evidence>
<evidence type="ECO:0000256" key="9">
    <source>
        <dbReference type="ARBA" id="ARBA00022842"/>
    </source>
</evidence>
<comment type="catalytic activity">
    <reaction evidence="11">
        <text>RNA(n) + ATP = RNA(n)-3'-adenine ribonucleotide + diphosphate</text>
        <dbReference type="Rhea" id="RHEA:11332"/>
        <dbReference type="Rhea" id="RHEA-COMP:14527"/>
        <dbReference type="Rhea" id="RHEA-COMP:17347"/>
        <dbReference type="ChEBI" id="CHEBI:30616"/>
        <dbReference type="ChEBI" id="CHEBI:33019"/>
        <dbReference type="ChEBI" id="CHEBI:140395"/>
        <dbReference type="ChEBI" id="CHEBI:173115"/>
        <dbReference type="EC" id="2.7.7.19"/>
    </reaction>
</comment>
<evidence type="ECO:0000256" key="1">
    <source>
        <dbReference type="ARBA" id="ARBA00001936"/>
    </source>
</evidence>
<dbReference type="EMBL" id="NCVQ01000003">
    <property type="protein sequence ID" value="PWZ39341.1"/>
    <property type="molecule type" value="Genomic_DNA"/>
</dbReference>
<dbReference type="InterPro" id="IPR007012">
    <property type="entry name" value="PolA_pol_cen_dom"/>
</dbReference>
<feature type="binding site" evidence="12">
    <location>
        <begin position="87"/>
        <end position="89"/>
    </location>
    <ligand>
        <name>ATP</name>
        <dbReference type="ChEBI" id="CHEBI:30616"/>
    </ligand>
</feature>
<dbReference type="PIRSF" id="PIRSF018425">
    <property type="entry name" value="PolyA_polymerase"/>
    <property type="match status" value="1"/>
</dbReference>
<feature type="domain" description="Poly(A) polymerase nucleotidyltransferase" evidence="17">
    <location>
        <begin position="10"/>
        <end position="202"/>
    </location>
</feature>
<comment type="subcellular location">
    <subcellularLocation>
        <location evidence="2 11">Nucleus</location>
    </subcellularLocation>
</comment>
<keyword evidence="8 11" id="KW-0067">ATP-binding</keyword>
<evidence type="ECO:0000256" key="14">
    <source>
        <dbReference type="SAM" id="MobiDB-lite"/>
    </source>
</evidence>
<evidence type="ECO:0000256" key="4">
    <source>
        <dbReference type="ARBA" id="ARBA00022664"/>
    </source>
</evidence>
<dbReference type="CDD" id="cd05402">
    <property type="entry name" value="NT_PAP_TUTase"/>
    <property type="match status" value="1"/>
</dbReference>
<feature type="binding site" evidence="13">
    <location>
        <position position="102"/>
    </location>
    <ligand>
        <name>Mg(2+)</name>
        <dbReference type="ChEBI" id="CHEBI:18420"/>
        <label>1</label>
        <note>catalytic</note>
    </ligand>
</feature>
<evidence type="ECO:0000259" key="16">
    <source>
        <dbReference type="Pfam" id="PF04928"/>
    </source>
</evidence>
<organism evidence="18 19">
    <name type="scientific">Zea mays</name>
    <name type="common">Maize</name>
    <dbReference type="NCBI Taxonomy" id="4577"/>
    <lineage>
        <taxon>Eukaryota</taxon>
        <taxon>Viridiplantae</taxon>
        <taxon>Streptophyta</taxon>
        <taxon>Embryophyta</taxon>
        <taxon>Tracheophyta</taxon>
        <taxon>Spermatophyta</taxon>
        <taxon>Magnoliopsida</taxon>
        <taxon>Liliopsida</taxon>
        <taxon>Poales</taxon>
        <taxon>Poaceae</taxon>
        <taxon>PACMAD clade</taxon>
        <taxon>Panicoideae</taxon>
        <taxon>Andropogonodae</taxon>
        <taxon>Andropogoneae</taxon>
        <taxon>Tripsacinae</taxon>
        <taxon>Zea</taxon>
    </lineage>
</organism>
<evidence type="ECO:0000259" key="17">
    <source>
        <dbReference type="Pfam" id="PF20750"/>
    </source>
</evidence>
<evidence type="ECO:0000259" key="15">
    <source>
        <dbReference type="Pfam" id="PF04926"/>
    </source>
</evidence>
<feature type="region of interest" description="Disordered" evidence="14">
    <location>
        <begin position="501"/>
        <end position="540"/>
    </location>
</feature>
<dbReference type="PANTHER" id="PTHR10682:SF26">
    <property type="entry name" value="POLY(A) POLYMERASE"/>
    <property type="match status" value="1"/>
</dbReference>
<dbReference type="GO" id="GO:0005524">
    <property type="term" value="F:ATP binding"/>
    <property type="evidence" value="ECO:0007669"/>
    <property type="project" value="UniProtKB-UniRule"/>
</dbReference>
<evidence type="ECO:0000256" key="5">
    <source>
        <dbReference type="ARBA" id="ARBA00022679"/>
    </source>
</evidence>
<sequence>MASQPKKISSEPISLVGPTPADIEATAQLEKLLREAGMYESAEESAVRAEVLRDLQGIVDLWVKQLMLKHGYPDAMVDEATAFVLPFGSYRLGVLGGGSDIDALVVGPSFVDRDQDFFGVLAGVLAETEAVTELHPVPGAHVPVMKLRFRGVQVDLVYASVNLPVVPRNLDLSDRHVLRGLDHVTARSMNGVRVADEIVRLVPDAAAFRTTLRCVKLWAKSRGIYSNVSGFLGGVAWAILVARVCQLYPNAVPSMLVSRFFKVFSHWRWPIPVMLCDIEHDDELGLPVWDVRRNLPDRSHLMPVITPAYPCMNCTYNVSRATHRVIKEQIQAGDVACQKIAAAGGRDWGALFQPSPFFSTHKNYLQVDAAVAGGAEELREWKGWVESRLRQLVAKVERDTFGELLCHQNPRAYDAEPHGLRRASSFFVGLSKPQHQHKPHPPEGHPRFFDLRATVLEFQQDVYSYEFWRPGLELVVKHVRRNKLPAYVMQKIGGRNIHELKRKRADDESSPSSPPLCSSSSASSGDADSPCKDRAAGQSCIQERQCCSIPVPADTRYTSQRQVNRQSIFRRLRY</sequence>
<dbReference type="EC" id="2.7.7.19" evidence="11"/>
<comment type="similarity">
    <text evidence="3 11">Belongs to the poly(A) polymerase family.</text>
</comment>
<dbReference type="InterPro" id="IPR043519">
    <property type="entry name" value="NT_sf"/>
</dbReference>
<evidence type="ECO:0000256" key="13">
    <source>
        <dbReference type="PIRSR" id="PIRSR018425-2"/>
    </source>
</evidence>
<keyword evidence="9 13" id="KW-0460">Magnesium</keyword>
<dbReference type="InterPro" id="IPR014492">
    <property type="entry name" value="PolyA_polymerase"/>
</dbReference>
<keyword evidence="5 11" id="KW-0808">Transferase</keyword>
<evidence type="ECO:0000256" key="3">
    <source>
        <dbReference type="ARBA" id="ARBA00010912"/>
    </source>
</evidence>
<dbReference type="PANTHER" id="PTHR10682">
    <property type="entry name" value="POLY A POLYMERASE"/>
    <property type="match status" value="1"/>
</dbReference>
<dbReference type="Pfam" id="PF04926">
    <property type="entry name" value="PAP_RNA-bind"/>
    <property type="match status" value="1"/>
</dbReference>
<name>A0A3L6FXY4_MAIZE</name>
<keyword evidence="6 13" id="KW-0479">Metal-binding</keyword>
<feature type="binding site" evidence="13">
    <location>
        <position position="102"/>
    </location>
    <ligand>
        <name>Mg(2+)</name>
        <dbReference type="ChEBI" id="CHEBI:18420"/>
        <label>2</label>
        <note>catalytic</note>
    </ligand>
</feature>
<keyword evidence="7 11" id="KW-0547">Nucleotide-binding</keyword>
<evidence type="ECO:0000313" key="19">
    <source>
        <dbReference type="Proteomes" id="UP000251960"/>
    </source>
</evidence>
<keyword evidence="10 11" id="KW-0539">Nucleus</keyword>
<dbReference type="InterPro" id="IPR048840">
    <property type="entry name" value="PolA_pol_NTPase"/>
</dbReference>
<evidence type="ECO:0000256" key="10">
    <source>
        <dbReference type="ARBA" id="ARBA00023242"/>
    </source>
</evidence>
<dbReference type="ExpressionAtlas" id="A0A3L6FXY4">
    <property type="expression patterns" value="baseline and differential"/>
</dbReference>
<feature type="binding site" evidence="13">
    <location>
        <position position="155"/>
    </location>
    <ligand>
        <name>Mg(2+)</name>
        <dbReference type="ChEBI" id="CHEBI:18420"/>
        <label>2</label>
        <note>catalytic</note>
    </ligand>
</feature>
<dbReference type="SUPFAM" id="SSF55003">
    <property type="entry name" value="PAP/Archaeal CCA-adding enzyme, C-terminal domain"/>
    <property type="match status" value="1"/>
</dbReference>
<accession>A0A3L6FXY4</accession>
<dbReference type="GO" id="GO:0005634">
    <property type="term" value="C:nucleus"/>
    <property type="evidence" value="ECO:0007669"/>
    <property type="project" value="UniProtKB-SubCell"/>
</dbReference>
<dbReference type="GO" id="GO:1990817">
    <property type="term" value="F:poly(A) RNA polymerase activity"/>
    <property type="evidence" value="ECO:0007669"/>
    <property type="project" value="UniProtKB-UniRule"/>
</dbReference>
<evidence type="ECO:0000256" key="6">
    <source>
        <dbReference type="ARBA" id="ARBA00022723"/>
    </source>
</evidence>
<comment type="cofactor">
    <cofactor evidence="13">
        <name>Mg(2+)</name>
        <dbReference type="ChEBI" id="CHEBI:18420"/>
    </cofactor>
    <text evidence="13">Binds 2 magnesium ions. Also active with manganese.</text>
</comment>